<dbReference type="InterPro" id="IPR011990">
    <property type="entry name" value="TPR-like_helical_dom_sf"/>
</dbReference>
<accession>A0A0N1EK94</accession>
<evidence type="ECO:0000313" key="2">
    <source>
        <dbReference type="EMBL" id="KPH62702.1"/>
    </source>
</evidence>
<dbReference type="AlphaFoldDB" id="A0A0N1EK94"/>
<reference evidence="2 3" key="1">
    <citation type="submission" date="2015-08" db="EMBL/GenBank/DDBJ databases">
        <title>Draft Genome Sequence of Pseudoalteromonas porphyrae UCD-SED14.</title>
        <authorList>
            <person name="Coil D.A."/>
            <person name="Jospin G."/>
            <person name="Lee R.D."/>
            <person name="Eisen J.A."/>
        </authorList>
    </citation>
    <scope>NUCLEOTIDE SEQUENCE [LARGE SCALE GENOMIC DNA]</scope>
    <source>
        <strain evidence="2 3">UCD-SED14</strain>
    </source>
</reference>
<dbReference type="PROSITE" id="PS50005">
    <property type="entry name" value="TPR"/>
    <property type="match status" value="1"/>
</dbReference>
<dbReference type="EMBL" id="LHPH01000012">
    <property type="protein sequence ID" value="KPH62702.1"/>
    <property type="molecule type" value="Genomic_DNA"/>
</dbReference>
<dbReference type="Gene3D" id="1.25.40.10">
    <property type="entry name" value="Tetratricopeptide repeat domain"/>
    <property type="match status" value="1"/>
</dbReference>
<evidence type="ECO:0000313" key="3">
    <source>
        <dbReference type="Proteomes" id="UP000037848"/>
    </source>
</evidence>
<evidence type="ECO:0000256" key="1">
    <source>
        <dbReference type="PROSITE-ProRule" id="PRU00339"/>
    </source>
</evidence>
<name>A0A0N1EK94_9GAMM</name>
<dbReference type="SUPFAM" id="SSF48452">
    <property type="entry name" value="TPR-like"/>
    <property type="match status" value="1"/>
</dbReference>
<dbReference type="InterPro" id="IPR019734">
    <property type="entry name" value="TPR_rpt"/>
</dbReference>
<gene>
    <name evidence="2" type="ORF">ADS77_11625</name>
</gene>
<dbReference type="GO" id="GO:0009100">
    <property type="term" value="P:glycoprotein metabolic process"/>
    <property type="evidence" value="ECO:0007669"/>
    <property type="project" value="UniProtKB-ARBA"/>
</dbReference>
<comment type="caution">
    <text evidence="2">The sequence shown here is derived from an EMBL/GenBank/DDBJ whole genome shotgun (WGS) entry which is preliminary data.</text>
</comment>
<dbReference type="PATRIC" id="fig|187330.3.peg.732"/>
<feature type="repeat" description="TPR" evidence="1">
    <location>
        <begin position="79"/>
        <end position="112"/>
    </location>
</feature>
<dbReference type="Proteomes" id="UP000037848">
    <property type="component" value="Unassembled WGS sequence"/>
</dbReference>
<dbReference type="STRING" id="187330.AMS58_00915"/>
<sequence>MPTEDKQLSTIHAELIKAVELYQQNQYQLARGQFEYVLSQDNSCLIAHRYLAEIALIEGTAKNHIESLIASLAAHPTSSETSHTLGMCYQQARELPQAVEQYRHALEVLLNTPPNHSYKPKPNVEFDTEIHESLLWQTLALFRQANIKSFATAGSLLGIIREGAILPFDKDIDIGVDWGQMEQAITLLKSQGWHEHMRSYDLINPRCFAHPDGVTMDLCGFGVDTVSQRTICGLWMSDIPFEWNRITEYPTINLVEKITPHGNVWHLAQPELTLNALYGDWQTPDPLFDTILCAKNIRSFSLLTQCFVYSRLYKLCLMSEWGKLEHTLNQLSFFDKHDILINKLTDKAKSMQT</sequence>
<keyword evidence="1" id="KW-0802">TPR repeat</keyword>
<keyword evidence="3" id="KW-1185">Reference proteome</keyword>
<organism evidence="2 3">
    <name type="scientific">Pseudoalteromonas porphyrae</name>
    <dbReference type="NCBI Taxonomy" id="187330"/>
    <lineage>
        <taxon>Bacteria</taxon>
        <taxon>Pseudomonadati</taxon>
        <taxon>Pseudomonadota</taxon>
        <taxon>Gammaproteobacteria</taxon>
        <taxon>Alteromonadales</taxon>
        <taxon>Pseudoalteromonadaceae</taxon>
        <taxon>Pseudoalteromonas</taxon>
    </lineage>
</organism>
<proteinExistence type="predicted"/>
<protein>
    <submittedName>
        <fullName evidence="2">Uncharacterized protein</fullName>
    </submittedName>
</protein>